<dbReference type="Gene3D" id="1.10.260.40">
    <property type="entry name" value="lambda repressor-like DNA-binding domains"/>
    <property type="match status" value="1"/>
</dbReference>
<sequence length="186" mass="20826">MSEIGMNSYNIGAKIRRLRHARQLTLQAVAGETGFSPALISQIENNNVSPPIATLTKIARFFNIKMADLFDEEHEQRFELVRADQRRPVCLEEAVHARSYALSPQKQHKKMEPCMVSNSGEQVAGDSHSHAGDEFIFVVKGSAELTFDERTIRLEAGDSIYFDATVNHQLSLANQDETILLKVVGR</sequence>
<evidence type="ECO:0000313" key="3">
    <source>
        <dbReference type="EMBL" id="SJZ37401.1"/>
    </source>
</evidence>
<gene>
    <name evidence="3" type="ORF">SAMN02745119_00310</name>
</gene>
<dbReference type="InterPro" id="IPR011051">
    <property type="entry name" value="RmlC_Cupin_sf"/>
</dbReference>
<accession>A0A1T4K4P5</accession>
<dbReference type="Pfam" id="PF07883">
    <property type="entry name" value="Cupin_2"/>
    <property type="match status" value="1"/>
</dbReference>
<proteinExistence type="predicted"/>
<dbReference type="CDD" id="cd02209">
    <property type="entry name" value="cupin_XRE_C"/>
    <property type="match status" value="1"/>
</dbReference>
<dbReference type="Pfam" id="PF12844">
    <property type="entry name" value="HTH_19"/>
    <property type="match status" value="1"/>
</dbReference>
<dbReference type="SUPFAM" id="SSF47413">
    <property type="entry name" value="lambda repressor-like DNA-binding domains"/>
    <property type="match status" value="1"/>
</dbReference>
<dbReference type="Gene3D" id="2.60.120.10">
    <property type="entry name" value="Jelly Rolls"/>
    <property type="match status" value="1"/>
</dbReference>
<keyword evidence="1" id="KW-0238">DNA-binding</keyword>
<evidence type="ECO:0000313" key="4">
    <source>
        <dbReference type="Proteomes" id="UP000190102"/>
    </source>
</evidence>
<dbReference type="InterPro" id="IPR050807">
    <property type="entry name" value="TransReg_Diox_bact_type"/>
</dbReference>
<name>A0A1T4K4P5_9BACT</name>
<dbReference type="SMART" id="SM00530">
    <property type="entry name" value="HTH_XRE"/>
    <property type="match status" value="1"/>
</dbReference>
<feature type="domain" description="HTH cro/C1-type" evidence="2">
    <location>
        <begin position="15"/>
        <end position="69"/>
    </location>
</feature>
<dbReference type="CDD" id="cd00093">
    <property type="entry name" value="HTH_XRE"/>
    <property type="match status" value="1"/>
</dbReference>
<dbReference type="InterPro" id="IPR013096">
    <property type="entry name" value="Cupin_2"/>
</dbReference>
<evidence type="ECO:0000256" key="1">
    <source>
        <dbReference type="ARBA" id="ARBA00023125"/>
    </source>
</evidence>
<dbReference type="SUPFAM" id="SSF51182">
    <property type="entry name" value="RmlC-like cupins"/>
    <property type="match status" value="1"/>
</dbReference>
<dbReference type="PANTHER" id="PTHR46797">
    <property type="entry name" value="HTH-TYPE TRANSCRIPTIONAL REGULATOR"/>
    <property type="match status" value="1"/>
</dbReference>
<dbReference type="EMBL" id="FUWR01000001">
    <property type="protein sequence ID" value="SJZ37401.1"/>
    <property type="molecule type" value="Genomic_DNA"/>
</dbReference>
<dbReference type="RefSeq" id="WP_341865405.1">
    <property type="nucleotide sequence ID" value="NZ_FUWR01000001.1"/>
</dbReference>
<dbReference type="PANTHER" id="PTHR46797:SF19">
    <property type="entry name" value="BLL2473 PROTEIN"/>
    <property type="match status" value="1"/>
</dbReference>
<protein>
    <submittedName>
        <fullName evidence="3">Transcriptional regulator, XRE family with cupin sensor</fullName>
    </submittedName>
</protein>
<dbReference type="STRING" id="115783.SAMN02745119_00310"/>
<dbReference type="InterPro" id="IPR001387">
    <property type="entry name" value="Cro/C1-type_HTH"/>
</dbReference>
<reference evidence="4" key="1">
    <citation type="submission" date="2017-02" db="EMBL/GenBank/DDBJ databases">
        <authorList>
            <person name="Varghese N."/>
            <person name="Submissions S."/>
        </authorList>
    </citation>
    <scope>NUCLEOTIDE SEQUENCE [LARGE SCALE GENOMIC DNA]</scope>
    <source>
        <strain evidence="4">ATCC BAA-34</strain>
    </source>
</reference>
<dbReference type="InterPro" id="IPR014710">
    <property type="entry name" value="RmlC-like_jellyroll"/>
</dbReference>
<organism evidence="3 4">
    <name type="scientific">Trichlorobacter thiogenes</name>
    <dbReference type="NCBI Taxonomy" id="115783"/>
    <lineage>
        <taxon>Bacteria</taxon>
        <taxon>Pseudomonadati</taxon>
        <taxon>Thermodesulfobacteriota</taxon>
        <taxon>Desulfuromonadia</taxon>
        <taxon>Geobacterales</taxon>
        <taxon>Geobacteraceae</taxon>
        <taxon>Trichlorobacter</taxon>
    </lineage>
</organism>
<evidence type="ECO:0000259" key="2">
    <source>
        <dbReference type="PROSITE" id="PS50943"/>
    </source>
</evidence>
<dbReference type="GO" id="GO:0003700">
    <property type="term" value="F:DNA-binding transcription factor activity"/>
    <property type="evidence" value="ECO:0007669"/>
    <property type="project" value="TreeGrafter"/>
</dbReference>
<dbReference type="GO" id="GO:0003677">
    <property type="term" value="F:DNA binding"/>
    <property type="evidence" value="ECO:0007669"/>
    <property type="project" value="UniProtKB-KW"/>
</dbReference>
<dbReference type="PROSITE" id="PS50943">
    <property type="entry name" value="HTH_CROC1"/>
    <property type="match status" value="1"/>
</dbReference>
<dbReference type="InterPro" id="IPR010982">
    <property type="entry name" value="Lambda_DNA-bd_dom_sf"/>
</dbReference>
<dbReference type="GO" id="GO:0005829">
    <property type="term" value="C:cytosol"/>
    <property type="evidence" value="ECO:0007669"/>
    <property type="project" value="TreeGrafter"/>
</dbReference>
<keyword evidence="4" id="KW-1185">Reference proteome</keyword>
<dbReference type="Proteomes" id="UP000190102">
    <property type="component" value="Unassembled WGS sequence"/>
</dbReference>
<dbReference type="AlphaFoldDB" id="A0A1T4K4P5"/>